<gene>
    <name evidence="1" type="ORF">XAT740_LOCUS51078</name>
</gene>
<protein>
    <submittedName>
        <fullName evidence="1">Uncharacterized protein</fullName>
    </submittedName>
</protein>
<sequence length="84" mass="9322">MEGSGDSLTDYLDSSTDQLSPSVIKRLNLGDKIEKNRQQQSTTSVSTLLDVKTNLDEVQSLESMLHSVVKIFCTSIPCSFDLPW</sequence>
<comment type="caution">
    <text evidence="1">The sequence shown here is derived from an EMBL/GenBank/DDBJ whole genome shotgun (WGS) entry which is preliminary data.</text>
</comment>
<evidence type="ECO:0000313" key="2">
    <source>
        <dbReference type="Proteomes" id="UP000663828"/>
    </source>
</evidence>
<organism evidence="1 2">
    <name type="scientific">Adineta ricciae</name>
    <name type="common">Rotifer</name>
    <dbReference type="NCBI Taxonomy" id="249248"/>
    <lineage>
        <taxon>Eukaryota</taxon>
        <taxon>Metazoa</taxon>
        <taxon>Spiralia</taxon>
        <taxon>Gnathifera</taxon>
        <taxon>Rotifera</taxon>
        <taxon>Eurotatoria</taxon>
        <taxon>Bdelloidea</taxon>
        <taxon>Adinetida</taxon>
        <taxon>Adinetidae</taxon>
        <taxon>Adineta</taxon>
    </lineage>
</organism>
<reference evidence="1" key="1">
    <citation type="submission" date="2021-02" db="EMBL/GenBank/DDBJ databases">
        <authorList>
            <person name="Nowell W R."/>
        </authorList>
    </citation>
    <scope>NUCLEOTIDE SEQUENCE</scope>
</reference>
<accession>A0A816CS52</accession>
<dbReference type="AlphaFoldDB" id="A0A816CS52"/>
<keyword evidence="2" id="KW-1185">Reference proteome</keyword>
<evidence type="ECO:0000313" key="1">
    <source>
        <dbReference type="EMBL" id="CAF1627272.1"/>
    </source>
</evidence>
<dbReference type="Proteomes" id="UP000663828">
    <property type="component" value="Unassembled WGS sequence"/>
</dbReference>
<dbReference type="EMBL" id="CAJNOR010008019">
    <property type="protein sequence ID" value="CAF1627272.1"/>
    <property type="molecule type" value="Genomic_DNA"/>
</dbReference>
<proteinExistence type="predicted"/>
<name>A0A816CS52_ADIRI</name>